<dbReference type="PANTHER" id="PTHR47371:SF3">
    <property type="entry name" value="PHOSPHOGLYCEROL TRANSFERASE I"/>
    <property type="match status" value="1"/>
</dbReference>
<evidence type="ECO:0000256" key="4">
    <source>
        <dbReference type="ARBA" id="ARBA00022989"/>
    </source>
</evidence>
<dbReference type="InterPro" id="IPR000917">
    <property type="entry name" value="Sulfatase_N"/>
</dbReference>
<evidence type="ECO:0000313" key="10">
    <source>
        <dbReference type="Proteomes" id="UP000179934"/>
    </source>
</evidence>
<dbReference type="GeneID" id="58923255"/>
<evidence type="ECO:0000259" key="8">
    <source>
        <dbReference type="Pfam" id="PF11893"/>
    </source>
</evidence>
<dbReference type="Pfam" id="PF11893">
    <property type="entry name" value="DUF3413"/>
    <property type="match status" value="1"/>
</dbReference>
<name>A0A1S2D7T2_AERSO</name>
<evidence type="ECO:0000256" key="2">
    <source>
        <dbReference type="ARBA" id="ARBA00022475"/>
    </source>
</evidence>
<dbReference type="CDD" id="cd16148">
    <property type="entry name" value="sulfatase_like"/>
    <property type="match status" value="1"/>
</dbReference>
<dbReference type="EMBL" id="MKFU01000001">
    <property type="protein sequence ID" value="OHY96972.1"/>
    <property type="molecule type" value="Genomic_DNA"/>
</dbReference>
<organism evidence="9 10">
    <name type="scientific">Aeromonas sobria</name>
    <dbReference type="NCBI Taxonomy" id="646"/>
    <lineage>
        <taxon>Bacteria</taxon>
        <taxon>Pseudomonadati</taxon>
        <taxon>Pseudomonadota</taxon>
        <taxon>Gammaproteobacteria</taxon>
        <taxon>Aeromonadales</taxon>
        <taxon>Aeromonadaceae</taxon>
        <taxon>Aeromonas</taxon>
    </lineage>
</organism>
<keyword evidence="2" id="KW-1003">Cell membrane</keyword>
<dbReference type="Pfam" id="PF00884">
    <property type="entry name" value="Sulfatase"/>
    <property type="match status" value="1"/>
</dbReference>
<dbReference type="Proteomes" id="UP000179934">
    <property type="component" value="Unassembled WGS sequence"/>
</dbReference>
<dbReference type="PANTHER" id="PTHR47371">
    <property type="entry name" value="LIPOTEICHOIC ACID SYNTHASE"/>
    <property type="match status" value="1"/>
</dbReference>
<dbReference type="InterPro" id="IPR050448">
    <property type="entry name" value="OpgB/LTA_synthase_biosynth"/>
</dbReference>
<reference evidence="9 10" key="1">
    <citation type="submission" date="2016-09" db="EMBL/GenBank/DDBJ databases">
        <title>Draft Genome Sequence of Aeromonas sobria Strain 08005, Isolated from Sick Rana catesbeiana.</title>
        <authorList>
            <person name="Yang Q."/>
        </authorList>
    </citation>
    <scope>NUCLEOTIDE SEQUENCE [LARGE SCALE GENOMIC DNA]</scope>
    <source>
        <strain evidence="9 10">08005</strain>
    </source>
</reference>
<feature type="transmembrane region" description="Helical" evidence="6">
    <location>
        <begin position="21"/>
        <end position="38"/>
    </location>
</feature>
<accession>A0A1S2D7T2</accession>
<keyword evidence="3 6" id="KW-0812">Transmembrane</keyword>
<dbReference type="GO" id="GO:0005886">
    <property type="term" value="C:plasma membrane"/>
    <property type="evidence" value="ECO:0007669"/>
    <property type="project" value="UniProtKB-SubCell"/>
</dbReference>
<proteinExistence type="predicted"/>
<dbReference type="InterPro" id="IPR017850">
    <property type="entry name" value="Alkaline_phosphatase_core_sf"/>
</dbReference>
<dbReference type="SUPFAM" id="SSF53649">
    <property type="entry name" value="Alkaline phosphatase-like"/>
    <property type="match status" value="1"/>
</dbReference>
<sequence length="616" mass="70855">MVETGNPYRDNVSRLITWGHWFSFFNIILAMLIATRYLGAISWPSTTLGVIYLVVSWIGHFSFLSFVTYLLTIFPLSFVLPKEKSLRFISAIIATLALVVLLIDTQVFRLFKFHLNSQVWQLLLDQAQTEEGSIWSIIFVAVPTIFLLQLLLSAYVWRKINKRKRRQYGNQVGLALLVCFMLTHVVNSWADATLYQPITMQRANFPLSYPMTARSFLAKHGWLDLDQYQKQAASLHENSDSRMIYPLRPLNVNAPVSHNNLLIVVLDSLRFDMLNNINMPNLQRYADQHITFRNHLSGGNDDLMGMFSLFYGLPGHYYKDISSDKRPPVLFDEMLRQDYQFGLFGAMEDAQKYRKSILAGLRKQVFVSEQIDDGQLLSDWQLWLEKRTAERPWFSLVYLSSPGDYQLPASMKGPFQPELANFNPATAYRAENLQKLENRYKNSVFYTDQLLEQMLTKLQSQGMDSNTIVVITANHGQEFNDTRSNSWGAGSNYSPYQVQVPLVLAWPGRDSQSLDQPSSHLDLAPTLMQGMLGVRNPARDYSIGRNLFDSAPRPWLLAGDQNDFAIYQGDTITHFNKQGDFELLERNSYRPIKHGTPDMGAMIQVMNELNRFYRHP</sequence>
<comment type="subcellular location">
    <subcellularLocation>
        <location evidence="1">Cell membrane</location>
        <topology evidence="1">Multi-pass membrane protein</topology>
    </subcellularLocation>
</comment>
<feature type="transmembrane region" description="Helical" evidence="6">
    <location>
        <begin position="134"/>
        <end position="156"/>
    </location>
</feature>
<evidence type="ECO:0000256" key="5">
    <source>
        <dbReference type="ARBA" id="ARBA00023136"/>
    </source>
</evidence>
<dbReference type="OrthoDB" id="236686at2"/>
<dbReference type="InterPro" id="IPR012159">
    <property type="entry name" value="YejM-like"/>
</dbReference>
<evidence type="ECO:0000256" key="1">
    <source>
        <dbReference type="ARBA" id="ARBA00004651"/>
    </source>
</evidence>
<keyword evidence="4 6" id="KW-1133">Transmembrane helix</keyword>
<dbReference type="InterPro" id="IPR024588">
    <property type="entry name" value="YejM_N"/>
</dbReference>
<dbReference type="AlphaFoldDB" id="A0A1S2D7T2"/>
<feature type="transmembrane region" description="Helical" evidence="6">
    <location>
        <begin position="86"/>
        <end position="103"/>
    </location>
</feature>
<dbReference type="RefSeq" id="WP_042022282.1">
    <property type="nucleotide sequence ID" value="NZ_CDBW01000032.1"/>
</dbReference>
<dbReference type="Gene3D" id="3.40.720.10">
    <property type="entry name" value="Alkaline Phosphatase, subunit A"/>
    <property type="match status" value="1"/>
</dbReference>
<protein>
    <submittedName>
        <fullName evidence="9">Alkaline phosphatase</fullName>
    </submittedName>
</protein>
<evidence type="ECO:0000256" key="6">
    <source>
        <dbReference type="SAM" id="Phobius"/>
    </source>
</evidence>
<evidence type="ECO:0000259" key="7">
    <source>
        <dbReference type="Pfam" id="PF00884"/>
    </source>
</evidence>
<evidence type="ECO:0000256" key="3">
    <source>
        <dbReference type="ARBA" id="ARBA00022692"/>
    </source>
</evidence>
<feature type="domain" description="Sulfatase N-terminal" evidence="7">
    <location>
        <begin position="260"/>
        <end position="531"/>
    </location>
</feature>
<feature type="transmembrane region" description="Helical" evidence="6">
    <location>
        <begin position="50"/>
        <end position="74"/>
    </location>
</feature>
<keyword evidence="5 6" id="KW-0472">Membrane</keyword>
<comment type="caution">
    <text evidence="9">The sequence shown here is derived from an EMBL/GenBank/DDBJ whole genome shotgun (WGS) entry which is preliminary data.</text>
</comment>
<dbReference type="STRING" id="646.BJD16_01560"/>
<feature type="domain" description="Inner membrane protein YejM N-terminal" evidence="8">
    <location>
        <begin position="6"/>
        <end position="251"/>
    </location>
</feature>
<evidence type="ECO:0000313" key="9">
    <source>
        <dbReference type="EMBL" id="OHY96972.1"/>
    </source>
</evidence>
<gene>
    <name evidence="9" type="ORF">BJD16_01560</name>
</gene>
<feature type="transmembrane region" description="Helical" evidence="6">
    <location>
        <begin position="168"/>
        <end position="190"/>
    </location>
</feature>
<dbReference type="PIRSF" id="PIRSF004950">
    <property type="entry name" value="Mmb_sulf_HI0842"/>
    <property type="match status" value="1"/>
</dbReference>